<organism evidence="1 2">
    <name type="scientific">Peptoniphilus porci</name>
    <dbReference type="NCBI Taxonomy" id="2652280"/>
    <lineage>
        <taxon>Bacteria</taxon>
        <taxon>Bacillati</taxon>
        <taxon>Bacillota</taxon>
        <taxon>Tissierellia</taxon>
        <taxon>Tissierellales</taxon>
        <taxon>Peptoniphilaceae</taxon>
        <taxon>Peptoniphilus</taxon>
    </lineage>
</organism>
<comment type="caution">
    <text evidence="1">The sequence shown here is derived from an EMBL/GenBank/DDBJ whole genome shotgun (WGS) entry which is preliminary data.</text>
</comment>
<name>A0A1U7LX67_9FIRM</name>
<dbReference type="AlphaFoldDB" id="A0A1U7LX67"/>
<reference evidence="1 2" key="1">
    <citation type="journal article" date="2016" name="Appl. Environ. Microbiol.">
        <title>Function and Phylogeny of Bacterial Butyryl Coenzyme A:Acetate Transferases and Their Diversity in the Proximal Colon of Swine.</title>
        <authorList>
            <person name="Trachsel J."/>
            <person name="Bayles D.O."/>
            <person name="Looft T."/>
            <person name="Levine U.Y."/>
            <person name="Allen H.K."/>
        </authorList>
    </citation>
    <scope>NUCLEOTIDE SEQUENCE [LARGE SCALE GENOMIC DNA]</scope>
    <source>
        <strain evidence="1 2">35-6-1</strain>
    </source>
</reference>
<dbReference type="STRING" id="1465756.BIV18_09965"/>
<proteinExistence type="predicted"/>
<evidence type="ECO:0000313" key="1">
    <source>
        <dbReference type="EMBL" id="OLR61669.1"/>
    </source>
</evidence>
<accession>A0A1U7LX67</accession>
<protein>
    <submittedName>
        <fullName evidence="1">Uncharacterized protein</fullName>
    </submittedName>
</protein>
<evidence type="ECO:0000313" key="2">
    <source>
        <dbReference type="Proteomes" id="UP000187166"/>
    </source>
</evidence>
<dbReference type="Proteomes" id="UP000187166">
    <property type="component" value="Unassembled WGS sequence"/>
</dbReference>
<dbReference type="EMBL" id="MJIH01000008">
    <property type="protein sequence ID" value="OLR61669.1"/>
    <property type="molecule type" value="Genomic_DNA"/>
</dbReference>
<keyword evidence="2" id="KW-1185">Reference proteome</keyword>
<gene>
    <name evidence="1" type="ORF">BIV18_09965</name>
</gene>
<sequence>MIKTYIHIPSNNFEISGLVIKGKDGAIMLEEKISKILASEGKEAYLPNTYLNQDLSLLSSENLINKDLKRAINKEKMKSCQEIWVCFFELQYFLDEETMDIIKEALDLGLELYFIPFEYLTQLIK</sequence>